<sequence length="68" mass="7571">MLRGRHTSATGNPCGTDTQGRAAILLDYCLTDRALQNTDCKSLRKTPPCEKDVLWGHRFKSTLSGQFM</sequence>
<name>B0NP25_BACSE</name>
<dbReference type="HOGENOM" id="CLU_2785318_0_0_10"/>
<organism evidence="1 2">
    <name type="scientific">Bacteroides stercoris ATCC 43183</name>
    <dbReference type="NCBI Taxonomy" id="449673"/>
    <lineage>
        <taxon>Bacteria</taxon>
        <taxon>Pseudomonadati</taxon>
        <taxon>Bacteroidota</taxon>
        <taxon>Bacteroidia</taxon>
        <taxon>Bacteroidales</taxon>
        <taxon>Bacteroidaceae</taxon>
        <taxon>Bacteroides</taxon>
    </lineage>
</organism>
<evidence type="ECO:0000313" key="2">
    <source>
        <dbReference type="Proteomes" id="UP000004713"/>
    </source>
</evidence>
<dbReference type="Proteomes" id="UP000004713">
    <property type="component" value="Unassembled WGS sequence"/>
</dbReference>
<reference evidence="1 2" key="1">
    <citation type="submission" date="2007-11" db="EMBL/GenBank/DDBJ databases">
        <title>Draft genome sequence of Bacteroides stercoris(ATCC 43183).</title>
        <authorList>
            <person name="Sudarsanam P."/>
            <person name="Ley R."/>
            <person name="Guruge J."/>
            <person name="Turnbaugh P.J."/>
            <person name="Mahowald M."/>
            <person name="Liep D."/>
            <person name="Gordon J."/>
        </authorList>
    </citation>
    <scope>NUCLEOTIDE SEQUENCE [LARGE SCALE GENOMIC DNA]</scope>
    <source>
        <strain evidence="1 2">ATCC 43183</strain>
    </source>
</reference>
<reference evidence="1 2" key="2">
    <citation type="submission" date="2007-11" db="EMBL/GenBank/DDBJ databases">
        <authorList>
            <person name="Fulton L."/>
            <person name="Clifton S."/>
            <person name="Fulton B."/>
            <person name="Xu J."/>
            <person name="Minx P."/>
            <person name="Pepin K.H."/>
            <person name="Johnson M."/>
            <person name="Thiruvilangam P."/>
            <person name="Bhonagiri V."/>
            <person name="Nash W.E."/>
            <person name="Mardis E.R."/>
            <person name="Wilson R.K."/>
        </authorList>
    </citation>
    <scope>NUCLEOTIDE SEQUENCE [LARGE SCALE GENOMIC DNA]</scope>
    <source>
        <strain evidence="1 2">ATCC 43183</strain>
    </source>
</reference>
<evidence type="ECO:0000313" key="1">
    <source>
        <dbReference type="EMBL" id="EDS15704.1"/>
    </source>
</evidence>
<comment type="caution">
    <text evidence="1">The sequence shown here is derived from an EMBL/GenBank/DDBJ whole genome shotgun (WGS) entry which is preliminary data.</text>
</comment>
<accession>B0NP25</accession>
<protein>
    <submittedName>
        <fullName evidence="1">Uncharacterized protein</fullName>
    </submittedName>
</protein>
<dbReference type="AlphaFoldDB" id="B0NP25"/>
<proteinExistence type="predicted"/>
<gene>
    <name evidence="1" type="ORF">BACSTE_01143</name>
</gene>
<dbReference type="EMBL" id="ABFZ02000018">
    <property type="protein sequence ID" value="EDS15704.1"/>
    <property type="molecule type" value="Genomic_DNA"/>
</dbReference>